<dbReference type="OrthoDB" id="1733861at2759"/>
<reference evidence="4" key="1">
    <citation type="journal article" date="2013" name="Nat. Biotechnol.">
        <title>Draft genome sequence of chickpea (Cicer arietinum) provides a resource for trait improvement.</title>
        <authorList>
            <person name="Varshney R.K."/>
            <person name="Song C."/>
            <person name="Saxena R.K."/>
            <person name="Azam S."/>
            <person name="Yu S."/>
            <person name="Sharpe A.G."/>
            <person name="Cannon S."/>
            <person name="Baek J."/>
            <person name="Rosen B.D."/>
            <person name="Tar'an B."/>
            <person name="Millan T."/>
            <person name="Zhang X."/>
            <person name="Ramsay L.D."/>
            <person name="Iwata A."/>
            <person name="Wang Y."/>
            <person name="Nelson W."/>
            <person name="Farmer A.D."/>
            <person name="Gaur P.M."/>
            <person name="Soderlund C."/>
            <person name="Penmetsa R.V."/>
            <person name="Xu C."/>
            <person name="Bharti A.K."/>
            <person name="He W."/>
            <person name="Winter P."/>
            <person name="Zhao S."/>
            <person name="Hane J.K."/>
            <person name="Carrasquilla-Garcia N."/>
            <person name="Condie J.A."/>
            <person name="Upadhyaya H.D."/>
            <person name="Luo M.C."/>
            <person name="Thudi M."/>
            <person name="Gowda C.L."/>
            <person name="Singh N.P."/>
            <person name="Lichtenzveig J."/>
            <person name="Gali K.K."/>
            <person name="Rubio J."/>
            <person name="Nadarajan N."/>
            <person name="Dolezel J."/>
            <person name="Bansal K.C."/>
            <person name="Xu X."/>
            <person name="Edwards D."/>
            <person name="Zhang G."/>
            <person name="Kahl G."/>
            <person name="Gil J."/>
            <person name="Singh K.B."/>
            <person name="Datta S.K."/>
            <person name="Jackson S.A."/>
            <person name="Wang J."/>
            <person name="Cook D.R."/>
        </authorList>
    </citation>
    <scope>NUCLEOTIDE SEQUENCE [LARGE SCALE GENOMIC DNA]</scope>
    <source>
        <strain evidence="4">cv. CDC Frontier</strain>
    </source>
</reference>
<feature type="compositionally biased region" description="Basic and acidic residues" evidence="1">
    <location>
        <begin position="224"/>
        <end position="233"/>
    </location>
</feature>
<dbReference type="GO" id="GO:0010073">
    <property type="term" value="P:meristem maintenance"/>
    <property type="evidence" value="ECO:0007669"/>
    <property type="project" value="InterPro"/>
</dbReference>
<protein>
    <submittedName>
        <fullName evidence="5">Protein MAIN-LIKE 1-like</fullName>
    </submittedName>
</protein>
<evidence type="ECO:0000256" key="2">
    <source>
        <dbReference type="SAM" id="SignalP"/>
    </source>
</evidence>
<name>A0A1S3EIG1_CICAR</name>
<proteinExistence type="predicted"/>
<accession>A0A1S3EIG1</accession>
<keyword evidence="2" id="KW-0732">Signal</keyword>
<evidence type="ECO:0000313" key="4">
    <source>
        <dbReference type="Proteomes" id="UP000087171"/>
    </source>
</evidence>
<evidence type="ECO:0000256" key="1">
    <source>
        <dbReference type="SAM" id="MobiDB-lite"/>
    </source>
</evidence>
<feature type="chain" id="PRO_5010255391" evidence="2">
    <location>
        <begin position="22"/>
        <end position="302"/>
    </location>
</feature>
<feature type="region of interest" description="Disordered" evidence="1">
    <location>
        <begin position="224"/>
        <end position="243"/>
    </location>
</feature>
<evidence type="ECO:0000313" key="5">
    <source>
        <dbReference type="RefSeq" id="XP_012574736.1"/>
    </source>
</evidence>
<feature type="domain" description="Aminotransferase-like plant mobile" evidence="3">
    <location>
        <begin position="24"/>
        <end position="207"/>
    </location>
</feature>
<dbReference type="InterPro" id="IPR019557">
    <property type="entry name" value="AminoTfrase-like_pln_mobile"/>
</dbReference>
<evidence type="ECO:0000259" key="3">
    <source>
        <dbReference type="Pfam" id="PF10536"/>
    </source>
</evidence>
<dbReference type="Proteomes" id="UP000087171">
    <property type="component" value="Chromosome Ca8"/>
</dbReference>
<dbReference type="AlphaFoldDB" id="A0A1S3EIG1"/>
<dbReference type="InterPro" id="IPR044824">
    <property type="entry name" value="MAIN-like"/>
</dbReference>
<feature type="signal peptide" evidence="2">
    <location>
        <begin position="1"/>
        <end position="21"/>
    </location>
</feature>
<dbReference type="PANTHER" id="PTHR46033:SF8">
    <property type="entry name" value="PROTEIN MAINTENANCE OF MERISTEMS-LIKE"/>
    <property type="match status" value="1"/>
</dbReference>
<dbReference type="RefSeq" id="XP_012574736.1">
    <property type="nucleotide sequence ID" value="XM_012719282.1"/>
</dbReference>
<organism evidence="4 5">
    <name type="scientific">Cicer arietinum</name>
    <name type="common">Chickpea</name>
    <name type="synonym">Garbanzo</name>
    <dbReference type="NCBI Taxonomy" id="3827"/>
    <lineage>
        <taxon>Eukaryota</taxon>
        <taxon>Viridiplantae</taxon>
        <taxon>Streptophyta</taxon>
        <taxon>Embryophyta</taxon>
        <taxon>Tracheophyta</taxon>
        <taxon>Spermatophyta</taxon>
        <taxon>Magnoliopsida</taxon>
        <taxon>eudicotyledons</taxon>
        <taxon>Gunneridae</taxon>
        <taxon>Pentapetalae</taxon>
        <taxon>rosids</taxon>
        <taxon>fabids</taxon>
        <taxon>Fabales</taxon>
        <taxon>Fabaceae</taxon>
        <taxon>Papilionoideae</taxon>
        <taxon>50 kb inversion clade</taxon>
        <taxon>NPAAA clade</taxon>
        <taxon>Hologalegina</taxon>
        <taxon>IRL clade</taxon>
        <taxon>Cicereae</taxon>
        <taxon>Cicer</taxon>
    </lineage>
</organism>
<dbReference type="PANTHER" id="PTHR46033">
    <property type="entry name" value="PROTEIN MAIN-LIKE 2"/>
    <property type="match status" value="1"/>
</dbReference>
<dbReference type="Pfam" id="PF10536">
    <property type="entry name" value="PMD"/>
    <property type="match status" value="1"/>
</dbReference>
<sequence length="302" mass="34650">MAARAFLLFLVGFTLFSDKSAYAGATALAYLYDNLREANMHQTRTVSGYLTLLQAWVCEHFPTLCRDCCRLSVSYVEDYPRALKWKPKRDKSLVLPFRKALDEIDVDEVCWTPYEDHRLKRPFENVSLFQGWIRWGPKMYAHLLDRVLRQYGHVQTISGSPLEVVGHTTTPDEMDIMFTQYAVHVVDDGAVVQGHVVCSNVYMDWFRRISHPYIIRRGPVHEADAEPTDHATHAADGGDPADDTVDITRRAIQIAEVLIGRQLILSDGMPLINELVLMLRSQRGGGRDWTNTVPYRRRNRRT</sequence>
<keyword evidence="4" id="KW-1185">Reference proteome</keyword>
<reference evidence="5" key="2">
    <citation type="submission" date="2025-08" db="UniProtKB">
        <authorList>
            <consortium name="RefSeq"/>
        </authorList>
    </citation>
    <scope>IDENTIFICATION</scope>
    <source>
        <tissue evidence="5">Etiolated seedlings</tissue>
    </source>
</reference>
<gene>
    <name evidence="5" type="primary">LOC105852714</name>
</gene>